<reference evidence="7 8" key="1">
    <citation type="submission" date="2022-03" db="EMBL/GenBank/DDBJ databases">
        <title>Agromyces sp. isolated from the gut of P. brevitarsis seulensis larvae.</title>
        <authorList>
            <person name="Won M."/>
            <person name="Kwon S.-W."/>
        </authorList>
    </citation>
    <scope>NUCLEOTIDE SEQUENCE [LARGE SCALE GENOMIC DNA]</scope>
    <source>
        <strain evidence="7 8">KACC 16215</strain>
    </source>
</reference>
<keyword evidence="8" id="KW-1185">Reference proteome</keyword>
<protein>
    <submittedName>
        <fullName evidence="7">Creatininase family protein</fullName>
    </submittedName>
</protein>
<dbReference type="Gene3D" id="3.40.50.10310">
    <property type="entry name" value="Creatininase"/>
    <property type="match status" value="1"/>
</dbReference>
<evidence type="ECO:0000256" key="4">
    <source>
        <dbReference type="ARBA" id="ARBA00022833"/>
    </source>
</evidence>
<dbReference type="Pfam" id="PF02633">
    <property type="entry name" value="Creatininase"/>
    <property type="match status" value="1"/>
</dbReference>
<name>A0ABY4AVK4_9MICO</name>
<evidence type="ECO:0000256" key="5">
    <source>
        <dbReference type="ARBA" id="ARBA00024029"/>
    </source>
</evidence>
<keyword evidence="4" id="KW-0862">Zinc</keyword>
<proteinExistence type="inferred from homology"/>
<gene>
    <name evidence="7" type="ORF">MTP13_05325</name>
</gene>
<dbReference type="InterPro" id="IPR024087">
    <property type="entry name" value="Creatininase-like_sf"/>
</dbReference>
<comment type="similarity">
    <text evidence="5">Belongs to the creatininase superfamily.</text>
</comment>
<evidence type="ECO:0000256" key="6">
    <source>
        <dbReference type="SAM" id="MobiDB-lite"/>
    </source>
</evidence>
<evidence type="ECO:0000256" key="3">
    <source>
        <dbReference type="ARBA" id="ARBA00022801"/>
    </source>
</evidence>
<dbReference type="InterPro" id="IPR003785">
    <property type="entry name" value="Creatininase/forma_Hydrolase"/>
</dbReference>
<organism evidence="7 8">
    <name type="scientific">Agromyces soli</name>
    <dbReference type="NCBI Taxonomy" id="659012"/>
    <lineage>
        <taxon>Bacteria</taxon>
        <taxon>Bacillati</taxon>
        <taxon>Actinomycetota</taxon>
        <taxon>Actinomycetes</taxon>
        <taxon>Micrococcales</taxon>
        <taxon>Microbacteriaceae</taxon>
        <taxon>Agromyces</taxon>
    </lineage>
</organism>
<keyword evidence="2" id="KW-0479">Metal-binding</keyword>
<keyword evidence="3" id="KW-0378">Hydrolase</keyword>
<evidence type="ECO:0000313" key="8">
    <source>
        <dbReference type="Proteomes" id="UP000831304"/>
    </source>
</evidence>
<sequence>MSDPTAATDASPAIERLSPEQIEARLALASIAYLPLGSLEFHGPHLPIGLDALTAYGICLRAAEQRGGVVLPAYYQAVGGEHSRYPWTLMSDTPEAIEALLGESLARLSELGVRRAVILSGHFAEEQRELVERVADRWNGTDAPLRAVARTLGQAPTPPVAPDHAGRFESLVLHALSPELVHVGALPDPATHPAPAGEDPYGQDRHRADHPLHGVFGADPRRLDTESAEPLLAHLVDWVAGLAEAG</sequence>
<comment type="cofactor">
    <cofactor evidence="1">
        <name>Zn(2+)</name>
        <dbReference type="ChEBI" id="CHEBI:29105"/>
    </cofactor>
</comment>
<dbReference type="EMBL" id="CP094533">
    <property type="protein sequence ID" value="UOE27206.1"/>
    <property type="molecule type" value="Genomic_DNA"/>
</dbReference>
<evidence type="ECO:0000256" key="2">
    <source>
        <dbReference type="ARBA" id="ARBA00022723"/>
    </source>
</evidence>
<feature type="region of interest" description="Disordered" evidence="6">
    <location>
        <begin position="187"/>
        <end position="207"/>
    </location>
</feature>
<dbReference type="PANTHER" id="PTHR35005">
    <property type="entry name" value="3-DEHYDRO-SCYLLO-INOSOSE HYDROLASE"/>
    <property type="match status" value="1"/>
</dbReference>
<dbReference type="SUPFAM" id="SSF102215">
    <property type="entry name" value="Creatininase"/>
    <property type="match status" value="1"/>
</dbReference>
<dbReference type="PANTHER" id="PTHR35005:SF1">
    <property type="entry name" value="2-AMINO-5-FORMYLAMINO-6-RIBOSYLAMINOPYRIMIDIN-4(3H)-ONE 5'-MONOPHOSPHATE DEFORMYLASE"/>
    <property type="match status" value="1"/>
</dbReference>
<evidence type="ECO:0000313" key="7">
    <source>
        <dbReference type="EMBL" id="UOE27206.1"/>
    </source>
</evidence>
<evidence type="ECO:0000256" key="1">
    <source>
        <dbReference type="ARBA" id="ARBA00001947"/>
    </source>
</evidence>
<accession>A0ABY4AVK4</accession>
<dbReference type="Proteomes" id="UP000831304">
    <property type="component" value="Chromosome"/>
</dbReference>
<dbReference type="RefSeq" id="WP_243570052.1">
    <property type="nucleotide sequence ID" value="NZ_BAAARD010000002.1"/>
</dbReference>